<keyword evidence="2" id="KW-1185">Reference proteome</keyword>
<dbReference type="InterPro" id="IPR010982">
    <property type="entry name" value="Lambda_DNA-bd_dom_sf"/>
</dbReference>
<comment type="caution">
    <text evidence="1">The sequence shown here is derived from an EMBL/GenBank/DDBJ whole genome shotgun (WGS) entry which is preliminary data.</text>
</comment>
<dbReference type="SUPFAM" id="SSF47413">
    <property type="entry name" value="lambda repressor-like DNA-binding domains"/>
    <property type="match status" value="1"/>
</dbReference>
<reference evidence="1 2" key="1">
    <citation type="submission" date="2019-03" db="EMBL/GenBank/DDBJ databases">
        <title>Genomic analyses of the natural microbiome of Caenorhabditis elegans.</title>
        <authorList>
            <person name="Samuel B."/>
        </authorList>
    </citation>
    <scope>NUCLEOTIDE SEQUENCE [LARGE SCALE GENOMIC DNA]</scope>
    <source>
        <strain evidence="1 2">JUb18</strain>
    </source>
</reference>
<accession>A0A4R6S154</accession>
<evidence type="ECO:0000313" key="1">
    <source>
        <dbReference type="EMBL" id="TDP92355.1"/>
    </source>
</evidence>
<dbReference type="EMBL" id="SNYA01000004">
    <property type="protein sequence ID" value="TDP92355.1"/>
    <property type="molecule type" value="Genomic_DNA"/>
</dbReference>
<dbReference type="AlphaFoldDB" id="A0A4R6S154"/>
<dbReference type="Proteomes" id="UP000295601">
    <property type="component" value="Unassembled WGS sequence"/>
</dbReference>
<protein>
    <recommendedName>
        <fullName evidence="3">Helix-turn-helix protein</fullName>
    </recommendedName>
</protein>
<proteinExistence type="predicted"/>
<dbReference type="CDD" id="cd00093">
    <property type="entry name" value="HTH_XRE"/>
    <property type="match status" value="1"/>
</dbReference>
<organism evidence="1 2">
    <name type="scientific">Leucobacter luti</name>
    <dbReference type="NCBI Taxonomy" id="340320"/>
    <lineage>
        <taxon>Bacteria</taxon>
        <taxon>Bacillati</taxon>
        <taxon>Actinomycetota</taxon>
        <taxon>Actinomycetes</taxon>
        <taxon>Micrococcales</taxon>
        <taxon>Microbacteriaceae</taxon>
        <taxon>Leucobacter</taxon>
    </lineage>
</organism>
<evidence type="ECO:0000313" key="2">
    <source>
        <dbReference type="Proteomes" id="UP000295601"/>
    </source>
</evidence>
<sequence length="210" mass="23582">MKISEFARSEGITVQRAARLAREGRIPARKVSGVWEVDETAFIVRRSRRRLSEQSRSDVLRWMNHKTFDGITGVRKARAAARIREFIDSPDPVALLRDWWAGSAPEGRGGAAVVRAALRGFDQQVRDAQKHMGMWVLDSPDSVRGRISDWRAIRGVSAGELAERTDVPTSVIHTIERTGYSPRGNRDVARIVKTLRIPAVHVRTERSAHA</sequence>
<evidence type="ECO:0008006" key="3">
    <source>
        <dbReference type="Google" id="ProtNLM"/>
    </source>
</evidence>
<gene>
    <name evidence="1" type="ORF">EDF62_1561</name>
</gene>
<dbReference type="GO" id="GO:0003677">
    <property type="term" value="F:DNA binding"/>
    <property type="evidence" value="ECO:0007669"/>
    <property type="project" value="InterPro"/>
</dbReference>
<name>A0A4R6S154_9MICO</name>
<dbReference type="InterPro" id="IPR001387">
    <property type="entry name" value="Cro/C1-type_HTH"/>
</dbReference>